<feature type="compositionally biased region" description="Low complexity" evidence="8">
    <location>
        <begin position="349"/>
        <end position="367"/>
    </location>
</feature>
<evidence type="ECO:0000256" key="7">
    <source>
        <dbReference type="ARBA" id="ARBA00034005"/>
    </source>
</evidence>
<dbReference type="OrthoDB" id="446168at2759"/>
<dbReference type="InterPro" id="IPR004150">
    <property type="entry name" value="NAD_DNA_ligase_OB"/>
</dbReference>
<feature type="region of interest" description="Disordered" evidence="8">
    <location>
        <begin position="446"/>
        <end position="523"/>
    </location>
</feature>
<evidence type="ECO:0000313" key="11">
    <source>
        <dbReference type="Proteomes" id="UP001165080"/>
    </source>
</evidence>
<accession>A0A9W6F5B6</accession>
<keyword evidence="5" id="KW-0520">NAD</keyword>
<dbReference type="PANTHER" id="PTHR45725:SF1">
    <property type="entry name" value="DISHEVELLED ASSOCIATED ACTIVATOR OF MORPHOGENESIS, ISOFORM D"/>
    <property type="match status" value="1"/>
</dbReference>
<evidence type="ECO:0000256" key="8">
    <source>
        <dbReference type="SAM" id="MobiDB-lite"/>
    </source>
</evidence>
<dbReference type="Gene3D" id="1.10.150.20">
    <property type="entry name" value="5' to 3' exonuclease, C-terminal subdomain"/>
    <property type="match status" value="2"/>
</dbReference>
<dbReference type="Proteomes" id="UP001165080">
    <property type="component" value="Unassembled WGS sequence"/>
</dbReference>
<dbReference type="GO" id="GO:0046872">
    <property type="term" value="F:metal ion binding"/>
    <property type="evidence" value="ECO:0007669"/>
    <property type="project" value="UniProtKB-KW"/>
</dbReference>
<keyword evidence="3" id="KW-0235">DNA replication</keyword>
<reference evidence="10 11" key="1">
    <citation type="journal article" date="2023" name="Commun. Biol.">
        <title>Reorganization of the ancestral sex-determining regions during the evolution of trioecy in Pleodorina starrii.</title>
        <authorList>
            <person name="Takahashi K."/>
            <person name="Suzuki S."/>
            <person name="Kawai-Toyooka H."/>
            <person name="Yamamoto K."/>
            <person name="Hamaji T."/>
            <person name="Ootsuki R."/>
            <person name="Yamaguchi H."/>
            <person name="Kawachi M."/>
            <person name="Higashiyama T."/>
            <person name="Nozaki H."/>
        </authorList>
    </citation>
    <scope>NUCLEOTIDE SEQUENCE [LARGE SCALE GENOMIC DNA]</scope>
    <source>
        <strain evidence="10 11">NIES-4479</strain>
    </source>
</reference>
<proteinExistence type="inferred from homology"/>
<evidence type="ECO:0000313" key="10">
    <source>
        <dbReference type="EMBL" id="GLC56236.1"/>
    </source>
</evidence>
<dbReference type="Gene3D" id="3.30.470.30">
    <property type="entry name" value="DNA ligase/mRNA capping enzyme"/>
    <property type="match status" value="1"/>
</dbReference>
<dbReference type="InterPro" id="IPR036420">
    <property type="entry name" value="BRCT_dom_sf"/>
</dbReference>
<gene>
    <name evidence="10" type="primary">PLEST001773</name>
    <name evidence="10" type="ORF">PLESTB_001082900</name>
</gene>
<sequence>MRISLAFASGYNIQSLQTRGVSAEQAGPGAEAGAMRRLLAVLLPRTLTATTQQRAFQLLRAPFASSAAAAPRQPGRLRKSNAAGRDVAAPLAGEPGRNDAALKELRQLEAALARHNELYYNQQQPEISDAAYDDLKRQYRHLAGQLRGEAPEEVALPVGAPVPAVGALRKVRHPAPMLSLATVTSREEAAAWLDKTTAKLAAAGAAAAGGGGGGGGGSAAAGAAAAADGGGGGASRSRSRTAKSRAAVAAAAPTRPTPPGRTYGWVVEPKVDGLAVRVLYSRTADGTYQLVEAATRGDGAMGEDVTHNALHGGISGLPRALRGPPPPPAWSAAATATAGSEPPPRHQQQHQQHQQHPSLAGAAAAVSSPTAASASAAAGPDWVDVRGEVFVRTADLQLVNSDQDAAGQPSFANTRNAASGAVRLLDPAECRSRRLSFVAYAALAPKPPHPSAWPPTPTEASPSSSTTSSSSSLSSSHFPSSSPPSSPPSQQQQQYPLGAGEGSSSGHPRRGPEGGGAEVAPLHGGSHWRTLQWLGEAGFAVSPDNRRCGSPEEALREAEEWMARRGTLGYDADGVVIKLDDTTLYDVLGTAGSDPRWAVAWKFPAGEAVTRLRDVELSVGRQGQITPVALLEPVELGGVTLRRASLHNVGLAAGLGLHVGDAVVLRRSGDVIPQVLRVLPELRPSGAAPWLPPSACPACGGPVRLLPAASAGSGDQLMCDSPHCGAKSERRLLHFAAVCLKGSHVSKGVVGQLMAAGLIRDIPDFYNLDKSSLESLPGFGPARIASLTASLDSSRRLPASVLLRGLNIRLVGEAAAAALGAAFPSLDQLAAATPEGIEQAAGVGPAVAGSVAEWFNRLPNRDLIRRLRDAGVECIAGGPAGPAPPPAASGGPPLPAASGGPPLPAASGGPPLPAASGGPPLPAASGGPREVQEAAAVEAEVEVAAGRSGPGMVGVAGLRVCVTGTLQGPHGGELSRNDFRRLLEEAGGQFHSAVKRDTEVLLVGADGGARKPALAAARGVQVMREPEFWGRFWSETRERV</sequence>
<dbReference type="SUPFAM" id="SSF52113">
    <property type="entry name" value="BRCT domain"/>
    <property type="match status" value="1"/>
</dbReference>
<feature type="compositionally biased region" description="Low complexity" evidence="8">
    <location>
        <begin position="244"/>
        <end position="254"/>
    </location>
</feature>
<keyword evidence="6" id="KW-0234">DNA repair</keyword>
<feature type="compositionally biased region" description="Low complexity" evidence="8">
    <location>
        <begin position="330"/>
        <end position="340"/>
    </location>
</feature>
<name>A0A9W6F5B6_9CHLO</name>
<feature type="compositionally biased region" description="Gly residues" evidence="8">
    <location>
        <begin position="207"/>
        <end position="219"/>
    </location>
</feature>
<feature type="region of interest" description="Disordered" evidence="8">
    <location>
        <begin position="876"/>
        <end position="934"/>
    </location>
</feature>
<dbReference type="GO" id="GO:0003911">
    <property type="term" value="F:DNA ligase (NAD+) activity"/>
    <property type="evidence" value="ECO:0007669"/>
    <property type="project" value="UniProtKB-EC"/>
</dbReference>
<dbReference type="AlphaFoldDB" id="A0A9W6F5B6"/>
<dbReference type="Gene3D" id="2.40.50.140">
    <property type="entry name" value="Nucleic acid-binding proteins"/>
    <property type="match status" value="1"/>
</dbReference>
<protein>
    <recommendedName>
        <fullName evidence="1">DNA ligase (NAD(+))</fullName>
        <ecNumber evidence="1">6.5.1.2</ecNumber>
    </recommendedName>
</protein>
<organism evidence="10 11">
    <name type="scientific">Pleodorina starrii</name>
    <dbReference type="NCBI Taxonomy" id="330485"/>
    <lineage>
        <taxon>Eukaryota</taxon>
        <taxon>Viridiplantae</taxon>
        <taxon>Chlorophyta</taxon>
        <taxon>core chlorophytes</taxon>
        <taxon>Chlorophyceae</taxon>
        <taxon>CS clade</taxon>
        <taxon>Chlamydomonadales</taxon>
        <taxon>Volvocaceae</taxon>
        <taxon>Pleodorina</taxon>
    </lineage>
</organism>
<dbReference type="Gene3D" id="3.40.50.10190">
    <property type="entry name" value="BRCT domain"/>
    <property type="match status" value="1"/>
</dbReference>
<dbReference type="EMBL" id="BRXU01000015">
    <property type="protein sequence ID" value="GLC56236.1"/>
    <property type="molecule type" value="Genomic_DNA"/>
</dbReference>
<keyword evidence="4" id="KW-0227">DNA damage</keyword>
<dbReference type="InterPro" id="IPR001679">
    <property type="entry name" value="DNA_ligase"/>
</dbReference>
<comment type="catalytic activity">
    <reaction evidence="7">
        <text>NAD(+) + (deoxyribonucleotide)n-3'-hydroxyl + 5'-phospho-(deoxyribonucleotide)m = (deoxyribonucleotide)n+m + AMP + beta-nicotinamide D-nucleotide.</text>
        <dbReference type="EC" id="6.5.1.2"/>
    </reaction>
</comment>
<evidence type="ECO:0000256" key="3">
    <source>
        <dbReference type="ARBA" id="ARBA00022705"/>
    </source>
</evidence>
<dbReference type="GO" id="GO:0006260">
    <property type="term" value="P:DNA replication"/>
    <property type="evidence" value="ECO:0007669"/>
    <property type="project" value="UniProtKB-KW"/>
</dbReference>
<dbReference type="Gene3D" id="1.10.287.610">
    <property type="entry name" value="Helix hairpin bin"/>
    <property type="match status" value="1"/>
</dbReference>
<evidence type="ECO:0000256" key="2">
    <source>
        <dbReference type="ARBA" id="ARBA00022598"/>
    </source>
</evidence>
<evidence type="ECO:0000256" key="5">
    <source>
        <dbReference type="ARBA" id="ARBA00023027"/>
    </source>
</evidence>
<dbReference type="SUPFAM" id="SSF56091">
    <property type="entry name" value="DNA ligase/mRNA capping enzyme, catalytic domain"/>
    <property type="match status" value="4"/>
</dbReference>
<dbReference type="GO" id="GO:0006281">
    <property type="term" value="P:DNA repair"/>
    <property type="evidence" value="ECO:0007669"/>
    <property type="project" value="UniProtKB-KW"/>
</dbReference>
<dbReference type="Pfam" id="PF03120">
    <property type="entry name" value="OB_DNA_ligase"/>
    <property type="match status" value="1"/>
</dbReference>
<dbReference type="Pfam" id="PF01653">
    <property type="entry name" value="DNA_ligase_aden"/>
    <property type="match status" value="3"/>
</dbReference>
<dbReference type="PANTHER" id="PTHR45725">
    <property type="entry name" value="FORMIN HOMOLOGY 2 FAMILY MEMBER"/>
    <property type="match status" value="1"/>
</dbReference>
<dbReference type="InterPro" id="IPR013840">
    <property type="entry name" value="DNAligase_N"/>
</dbReference>
<evidence type="ECO:0000256" key="6">
    <source>
        <dbReference type="ARBA" id="ARBA00023204"/>
    </source>
</evidence>
<keyword evidence="11" id="KW-1185">Reference proteome</keyword>
<dbReference type="SMART" id="SM00532">
    <property type="entry name" value="LIGANc"/>
    <property type="match status" value="1"/>
</dbReference>
<evidence type="ECO:0000256" key="1">
    <source>
        <dbReference type="ARBA" id="ARBA00012722"/>
    </source>
</evidence>
<feature type="compositionally biased region" description="Low complexity" evidence="8">
    <location>
        <begin position="458"/>
        <end position="480"/>
    </location>
</feature>
<dbReference type="Pfam" id="PF12826">
    <property type="entry name" value="HHH_2"/>
    <property type="match status" value="1"/>
</dbReference>
<dbReference type="InterPro" id="IPR010994">
    <property type="entry name" value="RuvA_2-like"/>
</dbReference>
<keyword evidence="2" id="KW-0436">Ligase</keyword>
<evidence type="ECO:0000259" key="9">
    <source>
        <dbReference type="SMART" id="SM00532"/>
    </source>
</evidence>
<dbReference type="InterPro" id="IPR041663">
    <property type="entry name" value="DisA/LigA_HHH"/>
</dbReference>
<dbReference type="SUPFAM" id="SSF47781">
    <property type="entry name" value="RuvA domain 2-like"/>
    <property type="match status" value="1"/>
</dbReference>
<feature type="domain" description="NAD-dependent DNA ligase N-terminal" evidence="9">
    <location>
        <begin position="100"/>
        <end position="740"/>
    </location>
</feature>
<feature type="region of interest" description="Disordered" evidence="8">
    <location>
        <begin position="205"/>
        <end position="263"/>
    </location>
</feature>
<dbReference type="HAMAP" id="MF_01588">
    <property type="entry name" value="DNA_ligase_A"/>
    <property type="match status" value="1"/>
</dbReference>
<feature type="compositionally biased region" description="Pro residues" evidence="8">
    <location>
        <begin position="446"/>
        <end position="457"/>
    </location>
</feature>
<feature type="compositionally biased region" description="Low complexity" evidence="8">
    <location>
        <begin position="896"/>
        <end position="934"/>
    </location>
</feature>
<dbReference type="InterPro" id="IPR012340">
    <property type="entry name" value="NA-bd_OB-fold"/>
</dbReference>
<dbReference type="CDD" id="cd17748">
    <property type="entry name" value="BRCT_DNA_ligase_like"/>
    <property type="match status" value="1"/>
</dbReference>
<dbReference type="EC" id="6.5.1.2" evidence="1"/>
<evidence type="ECO:0000256" key="4">
    <source>
        <dbReference type="ARBA" id="ARBA00022763"/>
    </source>
</evidence>
<feature type="region of interest" description="Disordered" evidence="8">
    <location>
        <begin position="69"/>
        <end position="95"/>
    </location>
</feature>
<feature type="compositionally biased region" description="Pro residues" evidence="8">
    <location>
        <begin position="881"/>
        <end position="895"/>
    </location>
</feature>
<comment type="caution">
    <text evidence="10">The sequence shown here is derived from an EMBL/GenBank/DDBJ whole genome shotgun (WGS) entry which is preliminary data.</text>
</comment>
<dbReference type="SUPFAM" id="SSF50249">
    <property type="entry name" value="Nucleic acid-binding proteins"/>
    <property type="match status" value="1"/>
</dbReference>
<feature type="region of interest" description="Disordered" evidence="8">
    <location>
        <begin position="311"/>
        <end position="367"/>
    </location>
</feature>
<dbReference type="InterPro" id="IPR013839">
    <property type="entry name" value="DNAligase_adenylation"/>
</dbReference>
<dbReference type="InterPro" id="IPR051425">
    <property type="entry name" value="Formin_Homology"/>
</dbReference>